<protein>
    <submittedName>
        <fullName evidence="1">Uncharacterized protein</fullName>
    </submittedName>
</protein>
<accession>A0AA39PBH8</accession>
<sequence>MNVGVGHFRLLANVSTVELCAKPFVHLSKHADRITHFYMILVSSTGLAGARWRRLQLDVTSDYQPDGTIPQVTVTERDRIPLGTHMGRLLSFAILDEDVSVGRLLEILTEAGLDSVTVNAHDAACGRFCFRSLKTFADVGLIRGDWAPDAYEWHEEIGIASAELGVTMKEEDLINL</sequence>
<evidence type="ECO:0000313" key="1">
    <source>
        <dbReference type="EMBL" id="KAK0481141.1"/>
    </source>
</evidence>
<proteinExistence type="predicted"/>
<evidence type="ECO:0000313" key="2">
    <source>
        <dbReference type="Proteomes" id="UP001175228"/>
    </source>
</evidence>
<dbReference type="EMBL" id="JAUEPU010000074">
    <property type="protein sequence ID" value="KAK0481141.1"/>
    <property type="molecule type" value="Genomic_DNA"/>
</dbReference>
<dbReference type="AlphaFoldDB" id="A0AA39PBH8"/>
<reference evidence="1" key="1">
    <citation type="submission" date="2023-06" db="EMBL/GenBank/DDBJ databases">
        <authorList>
            <consortium name="Lawrence Berkeley National Laboratory"/>
            <person name="Ahrendt S."/>
            <person name="Sahu N."/>
            <person name="Indic B."/>
            <person name="Wong-Bajracharya J."/>
            <person name="Merenyi Z."/>
            <person name="Ke H.-M."/>
            <person name="Monk M."/>
            <person name="Kocsube S."/>
            <person name="Drula E."/>
            <person name="Lipzen A."/>
            <person name="Balint B."/>
            <person name="Henrissat B."/>
            <person name="Andreopoulos B."/>
            <person name="Martin F.M."/>
            <person name="Harder C.B."/>
            <person name="Rigling D."/>
            <person name="Ford K.L."/>
            <person name="Foster G.D."/>
            <person name="Pangilinan J."/>
            <person name="Papanicolaou A."/>
            <person name="Barry K."/>
            <person name="LaButti K."/>
            <person name="Viragh M."/>
            <person name="Koriabine M."/>
            <person name="Yan M."/>
            <person name="Riley R."/>
            <person name="Champramary S."/>
            <person name="Plett K.L."/>
            <person name="Tsai I.J."/>
            <person name="Slot J."/>
            <person name="Sipos G."/>
            <person name="Plett J."/>
            <person name="Nagy L.G."/>
            <person name="Grigoriev I.V."/>
        </authorList>
    </citation>
    <scope>NUCLEOTIDE SEQUENCE</scope>
    <source>
        <strain evidence="1">HWK02</strain>
    </source>
</reference>
<dbReference type="Proteomes" id="UP001175228">
    <property type="component" value="Unassembled WGS sequence"/>
</dbReference>
<organism evidence="1 2">
    <name type="scientific">Armillaria luteobubalina</name>
    <dbReference type="NCBI Taxonomy" id="153913"/>
    <lineage>
        <taxon>Eukaryota</taxon>
        <taxon>Fungi</taxon>
        <taxon>Dikarya</taxon>
        <taxon>Basidiomycota</taxon>
        <taxon>Agaricomycotina</taxon>
        <taxon>Agaricomycetes</taxon>
        <taxon>Agaricomycetidae</taxon>
        <taxon>Agaricales</taxon>
        <taxon>Marasmiineae</taxon>
        <taxon>Physalacriaceae</taxon>
        <taxon>Armillaria</taxon>
    </lineage>
</organism>
<gene>
    <name evidence="1" type="ORF">EDD18DRAFT_1113137</name>
</gene>
<name>A0AA39PBH8_9AGAR</name>
<keyword evidence="2" id="KW-1185">Reference proteome</keyword>
<comment type="caution">
    <text evidence="1">The sequence shown here is derived from an EMBL/GenBank/DDBJ whole genome shotgun (WGS) entry which is preliminary data.</text>
</comment>